<dbReference type="PRINTS" id="PR01806">
    <property type="entry name" value="VIRFACTRMVIN"/>
</dbReference>
<sequence length="529" mass="56565">MPNKPAPSATTSPVNPPPKAPGLLRSSGVVGLMTMLSRVLGLVRDMVIARYFGAGAGADAFFVAFKIPNFLRRLFAEGAFSQAFVPVLSSYRQGQDASEVKRLVDAVAGSLGLVLLAVTLVAMLGSPVLTAVFAPGFLDDDTKFALTSEMLRITFPYLLLISLTAFAGGILNSYDRFAVPAFTPVLLNLAMIGAAVFVAPLMAEPVMALAWGVFIAGALQLFFQLPFLMRLGLLPRPRVDYRHEGVRRILKLMAPALFGVSVSQINLLLDTVLASFLQTGSVSWLYYSDRLSELPLGVFGIAIATVILPSLSRKHAASSADQFAATLDWAVRAVLLIGVPAALALALLAEPLIATLFHYGEVTDRDVLMSAQSLRAYSAGLLAFMLIKVLAPGFFAREDTRTPVKIGVIAMVANMAFNLALIVPLAHAGLALATSLSAWLNGYLLWRGLRKEGAWQSQPGWPKFLMQLAAANGALAAVVLWLNAPVAEWLLLGGLARATEMAILVIAGVAAYFLTLGLTGVRLRQFRQK</sequence>
<dbReference type="NCBIfam" id="TIGR01695">
    <property type="entry name" value="murJ_mviN"/>
    <property type="match status" value="1"/>
</dbReference>
<comment type="caution">
    <text evidence="13">The sequence shown here is derived from an EMBL/GenBank/DDBJ whole genome shotgun (WGS) entry which is preliminary data.</text>
</comment>
<evidence type="ECO:0000256" key="5">
    <source>
        <dbReference type="ARBA" id="ARBA00022984"/>
    </source>
</evidence>
<keyword evidence="7 10" id="KW-0472">Membrane</keyword>
<keyword evidence="10" id="KW-0997">Cell inner membrane</keyword>
<dbReference type="InterPro" id="IPR004268">
    <property type="entry name" value="MurJ"/>
</dbReference>
<dbReference type="GO" id="GO:0008360">
    <property type="term" value="P:regulation of cell shape"/>
    <property type="evidence" value="ECO:0007669"/>
    <property type="project" value="UniProtKB-UniRule"/>
</dbReference>
<evidence type="ECO:0000256" key="1">
    <source>
        <dbReference type="ARBA" id="ARBA00004651"/>
    </source>
</evidence>
<dbReference type="PANTHER" id="PTHR47019">
    <property type="entry name" value="LIPID II FLIPPASE MURJ"/>
    <property type="match status" value="1"/>
</dbReference>
<keyword evidence="6 10" id="KW-1133">Transmembrane helix</keyword>
<dbReference type="InterPro" id="IPR051050">
    <property type="entry name" value="Lipid_II_flippase_MurJ/MviN"/>
</dbReference>
<feature type="transmembrane region" description="Helical" evidence="10">
    <location>
        <begin position="249"/>
        <end position="274"/>
    </location>
</feature>
<comment type="function">
    <text evidence="8 10 11">Involved in peptidoglycan biosynthesis. Transports lipid-linked peptidoglycan precursors from the inner to the outer leaflet of the cytoplasmic membrane.</text>
</comment>
<gene>
    <name evidence="13" type="primary">mviN</name>
    <name evidence="10" type="synonym">murJ</name>
    <name evidence="13" type="ORF">C7H09_12900</name>
</gene>
<dbReference type="HAMAP" id="MF_02078">
    <property type="entry name" value="MurJ_MviN"/>
    <property type="match status" value="1"/>
</dbReference>
<evidence type="ECO:0000256" key="7">
    <source>
        <dbReference type="ARBA" id="ARBA00023136"/>
    </source>
</evidence>
<evidence type="ECO:0000256" key="10">
    <source>
        <dbReference type="HAMAP-Rule" id="MF_02078"/>
    </source>
</evidence>
<dbReference type="RefSeq" id="WP_106763302.1">
    <property type="nucleotide sequence ID" value="NZ_PXNP01000096.1"/>
</dbReference>
<feature type="transmembrane region" description="Helical" evidence="10">
    <location>
        <begin position="377"/>
        <end position="396"/>
    </location>
</feature>
<keyword evidence="4 10" id="KW-0133">Cell shape</keyword>
<feature type="transmembrane region" description="Helical" evidence="10">
    <location>
        <begin position="181"/>
        <end position="202"/>
    </location>
</feature>
<dbReference type="GO" id="GO:0009252">
    <property type="term" value="P:peptidoglycan biosynthetic process"/>
    <property type="evidence" value="ECO:0007669"/>
    <property type="project" value="UniProtKB-UniRule"/>
</dbReference>
<dbReference type="UniPathway" id="UPA00219"/>
<evidence type="ECO:0000313" key="13">
    <source>
        <dbReference type="EMBL" id="PSF05858.1"/>
    </source>
</evidence>
<evidence type="ECO:0000256" key="11">
    <source>
        <dbReference type="PIRNR" id="PIRNR002869"/>
    </source>
</evidence>
<proteinExistence type="inferred from homology"/>
<dbReference type="GO" id="GO:0015648">
    <property type="term" value="F:lipid-linked peptidoglycan transporter activity"/>
    <property type="evidence" value="ECO:0007669"/>
    <property type="project" value="UniProtKB-UniRule"/>
</dbReference>
<dbReference type="Proteomes" id="UP000239866">
    <property type="component" value="Unassembled WGS sequence"/>
</dbReference>
<keyword evidence="10 11" id="KW-0961">Cell wall biogenesis/degradation</keyword>
<dbReference type="Pfam" id="PF03023">
    <property type="entry name" value="MurJ"/>
    <property type="match status" value="1"/>
</dbReference>
<evidence type="ECO:0000256" key="4">
    <source>
        <dbReference type="ARBA" id="ARBA00022960"/>
    </source>
</evidence>
<dbReference type="GO" id="GO:0034204">
    <property type="term" value="P:lipid translocation"/>
    <property type="evidence" value="ECO:0007669"/>
    <property type="project" value="TreeGrafter"/>
</dbReference>
<dbReference type="GO" id="GO:0071555">
    <property type="term" value="P:cell wall organization"/>
    <property type="evidence" value="ECO:0007669"/>
    <property type="project" value="UniProtKB-UniRule"/>
</dbReference>
<comment type="caution">
    <text evidence="10">Lacks conserved residue(s) required for the propagation of feature annotation.</text>
</comment>
<evidence type="ECO:0000256" key="9">
    <source>
        <dbReference type="ARBA" id="ARBA00061532"/>
    </source>
</evidence>
<dbReference type="CDD" id="cd13123">
    <property type="entry name" value="MATE_MurJ_like"/>
    <property type="match status" value="1"/>
</dbReference>
<feature type="transmembrane region" description="Helical" evidence="10">
    <location>
        <begin position="154"/>
        <end position="174"/>
    </location>
</feature>
<keyword evidence="14" id="KW-1185">Reference proteome</keyword>
<comment type="subcellular location">
    <subcellularLocation>
        <location evidence="10">Cell inner membrane</location>
        <topology evidence="10">Multi-pass membrane protein</topology>
    </subcellularLocation>
    <subcellularLocation>
        <location evidence="1">Cell membrane</location>
        <topology evidence="1">Multi-pass membrane protein</topology>
    </subcellularLocation>
</comment>
<name>A0A2T1K739_9GAMM</name>
<dbReference type="GO" id="GO:0005886">
    <property type="term" value="C:plasma membrane"/>
    <property type="evidence" value="ECO:0007669"/>
    <property type="project" value="UniProtKB-SubCell"/>
</dbReference>
<feature type="transmembrane region" description="Helical" evidence="10">
    <location>
        <begin position="111"/>
        <end position="134"/>
    </location>
</feature>
<feature type="transmembrane region" description="Helical" evidence="10">
    <location>
        <begin position="333"/>
        <end position="357"/>
    </location>
</feature>
<evidence type="ECO:0000256" key="6">
    <source>
        <dbReference type="ARBA" id="ARBA00022989"/>
    </source>
</evidence>
<dbReference type="OrthoDB" id="9816572at2"/>
<evidence type="ECO:0000256" key="8">
    <source>
        <dbReference type="ARBA" id="ARBA00060041"/>
    </source>
</evidence>
<dbReference type="PIRSF" id="PIRSF002869">
    <property type="entry name" value="MviN"/>
    <property type="match status" value="1"/>
</dbReference>
<evidence type="ECO:0000256" key="12">
    <source>
        <dbReference type="SAM" id="MobiDB-lite"/>
    </source>
</evidence>
<comment type="similarity">
    <text evidence="9 10 11">Belongs to the MurJ/MviN family.</text>
</comment>
<evidence type="ECO:0000313" key="14">
    <source>
        <dbReference type="Proteomes" id="UP000239866"/>
    </source>
</evidence>
<feature type="transmembrane region" description="Helical" evidence="10">
    <location>
        <begin position="294"/>
        <end position="312"/>
    </location>
</feature>
<feature type="transmembrane region" description="Helical" evidence="10">
    <location>
        <begin position="502"/>
        <end position="523"/>
    </location>
</feature>
<comment type="pathway">
    <text evidence="10">Cell wall biogenesis; peptidoglycan biosynthesis.</text>
</comment>
<organism evidence="13 14">
    <name type="scientific">Marinobacter fuscus</name>
    <dbReference type="NCBI Taxonomy" id="2109942"/>
    <lineage>
        <taxon>Bacteria</taxon>
        <taxon>Pseudomonadati</taxon>
        <taxon>Pseudomonadota</taxon>
        <taxon>Gammaproteobacteria</taxon>
        <taxon>Pseudomonadales</taxon>
        <taxon>Marinobacteraceae</taxon>
        <taxon>Marinobacter</taxon>
    </lineage>
</organism>
<keyword evidence="5 10" id="KW-0573">Peptidoglycan synthesis</keyword>
<keyword evidence="10 11" id="KW-0813">Transport</keyword>
<dbReference type="PANTHER" id="PTHR47019:SF1">
    <property type="entry name" value="LIPID II FLIPPASE MURJ"/>
    <property type="match status" value="1"/>
</dbReference>
<dbReference type="AlphaFoldDB" id="A0A2T1K739"/>
<dbReference type="EMBL" id="PXNP01000096">
    <property type="protein sequence ID" value="PSF05858.1"/>
    <property type="molecule type" value="Genomic_DNA"/>
</dbReference>
<evidence type="ECO:0000256" key="3">
    <source>
        <dbReference type="ARBA" id="ARBA00022692"/>
    </source>
</evidence>
<evidence type="ECO:0000256" key="2">
    <source>
        <dbReference type="ARBA" id="ARBA00022475"/>
    </source>
</evidence>
<accession>A0A2T1K739</accession>
<keyword evidence="3 10" id="KW-0812">Transmembrane</keyword>
<feature type="transmembrane region" description="Helical" evidence="10">
    <location>
        <begin position="208"/>
        <end position="228"/>
    </location>
</feature>
<protein>
    <recommendedName>
        <fullName evidence="10">Probable lipid II flippase MurJ</fullName>
    </recommendedName>
</protein>
<feature type="transmembrane region" description="Helical" evidence="10">
    <location>
        <begin position="23"/>
        <end position="43"/>
    </location>
</feature>
<feature type="region of interest" description="Disordered" evidence="12">
    <location>
        <begin position="1"/>
        <end position="20"/>
    </location>
</feature>
<reference evidence="13 14" key="1">
    <citation type="submission" date="2018-03" db="EMBL/GenBank/DDBJ databases">
        <title>Marinobacter brunus sp. nov., a marine bacterium of Gamma-proteobacteria isolated from the surface seawater of the South China Sea.</title>
        <authorList>
            <person name="Cheng H."/>
            <person name="Wu Y.-H."/>
            <person name="Xamxidin M."/>
            <person name="Xu X.-W."/>
        </authorList>
    </citation>
    <scope>NUCLEOTIDE SEQUENCE [LARGE SCALE GENOMIC DNA]</scope>
    <source>
        <strain evidence="13 14">NH169-3</strain>
    </source>
</reference>
<keyword evidence="2 10" id="KW-1003">Cell membrane</keyword>